<name>A0ABP0LD17_9DINO</name>
<comment type="caution">
    <text evidence="1">The sequence shown here is derived from an EMBL/GenBank/DDBJ whole genome shotgun (WGS) entry which is preliminary data.</text>
</comment>
<reference evidence="1 2" key="1">
    <citation type="submission" date="2024-02" db="EMBL/GenBank/DDBJ databases">
        <authorList>
            <person name="Chen Y."/>
            <person name="Shah S."/>
            <person name="Dougan E. K."/>
            <person name="Thang M."/>
            <person name="Chan C."/>
        </authorList>
    </citation>
    <scope>NUCLEOTIDE SEQUENCE [LARGE SCALE GENOMIC DNA]</scope>
</reference>
<evidence type="ECO:0000313" key="2">
    <source>
        <dbReference type="Proteomes" id="UP001642484"/>
    </source>
</evidence>
<protein>
    <submittedName>
        <fullName evidence="1">Uncharacterized protein</fullName>
    </submittedName>
</protein>
<keyword evidence="2" id="KW-1185">Reference proteome</keyword>
<accession>A0ABP0LD17</accession>
<dbReference type="EMBL" id="CAXAMN010011914">
    <property type="protein sequence ID" value="CAK9036647.1"/>
    <property type="molecule type" value="Genomic_DNA"/>
</dbReference>
<sequence length="396" mass="45260">MAYWRFQSPGFGKVIFISTEDVGSACARRFRGWTLALRRDSGNWLCDLQQAYDFFVKPSEAASFPWKTCFGLRMRACMLEEERKRCVARERKYDPEFESLGSSKDGEFSHQQGVWLWQTISVDPAGYRAPHYKFMSQEINLLDGEDSLPPPTPEQAEAEVLEQVPMTVNLYDWISVLLVPRDGPIGMDERDYSFFQVSVYNTQGVMENPPPVAFFSTGKLGVGQLCAELQEKDVERKGSQSEWDDKIEELDKKVATTMSQLSTFEKLFKLLISVDGNGSTKPSDTTLLEFFEAKIGEAIGDAPAMFHSCEIAFEDVTVLLATHISALRKEEHQKQRLSTLLVKKTKRQQVWLKPKEEELRQLHCVICIGFIDCCVTSHVLHLPNVWQEKVWFELLA</sequence>
<proteinExistence type="predicted"/>
<organism evidence="1 2">
    <name type="scientific">Durusdinium trenchii</name>
    <dbReference type="NCBI Taxonomy" id="1381693"/>
    <lineage>
        <taxon>Eukaryota</taxon>
        <taxon>Sar</taxon>
        <taxon>Alveolata</taxon>
        <taxon>Dinophyceae</taxon>
        <taxon>Suessiales</taxon>
        <taxon>Symbiodiniaceae</taxon>
        <taxon>Durusdinium</taxon>
    </lineage>
</organism>
<evidence type="ECO:0000313" key="1">
    <source>
        <dbReference type="EMBL" id="CAK9036647.1"/>
    </source>
</evidence>
<gene>
    <name evidence="1" type="ORF">CCMP2556_LOCUS20368</name>
</gene>
<dbReference type="Proteomes" id="UP001642484">
    <property type="component" value="Unassembled WGS sequence"/>
</dbReference>